<sequence length="163" mass="19635">MMSIELVQVKRSEKHILENLYQLYEYDFSEYTKLDIDKDGRYAVSIDYYWEGDGRWRPYFIKVSENVAGFVVVLLEDMDLNPDPDHVVYDFMILKKYRRQGIGYTAACKTFELYQANWKLAQMEANKGAISFWRKVIHDITNGKYTENYRDDRKMYFQFFSTK</sequence>
<dbReference type="PROSITE" id="PS51186">
    <property type="entry name" value="GNAT"/>
    <property type="match status" value="1"/>
</dbReference>
<evidence type="ECO:0000313" key="2">
    <source>
        <dbReference type="EMBL" id="GIO50748.1"/>
    </source>
</evidence>
<accession>A0A919YK16</accession>
<keyword evidence="3" id="KW-1185">Reference proteome</keyword>
<reference evidence="2 3" key="1">
    <citation type="submission" date="2021-03" db="EMBL/GenBank/DDBJ databases">
        <title>Antimicrobial resistance genes in bacteria isolated from Japanese honey, and their potential for conferring macrolide and lincosamide resistance in the American foulbrood pathogen Paenibacillus larvae.</title>
        <authorList>
            <person name="Okamoto M."/>
            <person name="Kumagai M."/>
            <person name="Kanamori H."/>
            <person name="Takamatsu D."/>
        </authorList>
    </citation>
    <scope>NUCLEOTIDE SEQUENCE [LARGE SCALE GENOMIC DNA]</scope>
    <source>
        <strain evidence="2 3">J34TS1</strain>
    </source>
</reference>
<evidence type="ECO:0000259" key="1">
    <source>
        <dbReference type="PROSITE" id="PS51186"/>
    </source>
</evidence>
<dbReference type="SUPFAM" id="SSF55729">
    <property type="entry name" value="Acyl-CoA N-acyltransferases (Nat)"/>
    <property type="match status" value="1"/>
</dbReference>
<proteinExistence type="predicted"/>
<organism evidence="2 3">
    <name type="scientific">Paenibacillus azoreducens</name>
    <dbReference type="NCBI Taxonomy" id="116718"/>
    <lineage>
        <taxon>Bacteria</taxon>
        <taxon>Bacillati</taxon>
        <taxon>Bacillota</taxon>
        <taxon>Bacilli</taxon>
        <taxon>Bacillales</taxon>
        <taxon>Paenibacillaceae</taxon>
        <taxon>Paenibacillus</taxon>
    </lineage>
</organism>
<dbReference type="Gene3D" id="3.40.630.30">
    <property type="match status" value="1"/>
</dbReference>
<dbReference type="GO" id="GO:0016747">
    <property type="term" value="F:acyltransferase activity, transferring groups other than amino-acyl groups"/>
    <property type="evidence" value="ECO:0007669"/>
    <property type="project" value="InterPro"/>
</dbReference>
<protein>
    <submittedName>
        <fullName evidence="2">Acetyltransferase</fullName>
    </submittedName>
</protein>
<dbReference type="Proteomes" id="UP000682811">
    <property type="component" value="Unassembled WGS sequence"/>
</dbReference>
<comment type="caution">
    <text evidence="2">The sequence shown here is derived from an EMBL/GenBank/DDBJ whole genome shotgun (WGS) entry which is preliminary data.</text>
</comment>
<dbReference type="Pfam" id="PF00583">
    <property type="entry name" value="Acetyltransf_1"/>
    <property type="match status" value="1"/>
</dbReference>
<dbReference type="InterPro" id="IPR000182">
    <property type="entry name" value="GNAT_dom"/>
</dbReference>
<feature type="domain" description="N-acetyltransferase" evidence="1">
    <location>
        <begin position="18"/>
        <end position="163"/>
    </location>
</feature>
<dbReference type="AlphaFoldDB" id="A0A919YK16"/>
<dbReference type="InterPro" id="IPR016181">
    <property type="entry name" value="Acyl_CoA_acyltransferase"/>
</dbReference>
<evidence type="ECO:0000313" key="3">
    <source>
        <dbReference type="Proteomes" id="UP000682811"/>
    </source>
</evidence>
<dbReference type="EMBL" id="BORT01000037">
    <property type="protein sequence ID" value="GIO50748.1"/>
    <property type="molecule type" value="Genomic_DNA"/>
</dbReference>
<name>A0A919YK16_9BACL</name>
<gene>
    <name evidence="2" type="ORF">J34TS1_55130</name>
</gene>